<dbReference type="SUPFAM" id="SSF55785">
    <property type="entry name" value="PYP-like sensor domain (PAS domain)"/>
    <property type="match status" value="3"/>
</dbReference>
<evidence type="ECO:0000259" key="3">
    <source>
        <dbReference type="PROSITE" id="PS50113"/>
    </source>
</evidence>
<dbReference type="CDD" id="cd00130">
    <property type="entry name" value="PAS"/>
    <property type="match status" value="3"/>
</dbReference>
<organism evidence="4">
    <name type="scientific">uncultured Rubrobacteraceae bacterium</name>
    <dbReference type="NCBI Taxonomy" id="349277"/>
    <lineage>
        <taxon>Bacteria</taxon>
        <taxon>Bacillati</taxon>
        <taxon>Actinomycetota</taxon>
        <taxon>Rubrobacteria</taxon>
        <taxon>Rubrobacterales</taxon>
        <taxon>Rubrobacteraceae</taxon>
        <taxon>environmental samples</taxon>
    </lineage>
</organism>
<sequence length="478" mass="53750">MGTRNRVPKSEHLGELEAGDTTAYRVRVAGLACGSETCSVRAYSRTGSDLMISERMRPEDLGFGRLFERIQDAVIVANAETQRIVLWNPAAARIFGYSASEAMKLRVEALVPKPLKDAHRAGIAHYAETGHGPYIDSDAPLDLPAVRKNGEEIRVEMSLSPARPVHGADEVGPEFVLAIIRDVTGRKRAEEEIRQLNKNLENRVEERTSQLEATIAKLESNQQELRQSEERFRILVEGVSDYAIFMLGPDGRIVSWNEGAERIHGYEASEVIGGHFSVFYAEEDVERGLPEEELRVAAAEGRFEEEGFRVRKDGTGFLSEVVITALRDEAGNLRGFSQVTRDVTARMEAEEALRASLRKMADLKAALDESAIVATTDQHGKITYVNDKFCEVSKYYMEELLGQDYRILNSGYHPREFFENLWSTITRGDVWRGEIRNQSRDGNPFWVDTTIVPFSDELGEPDQYFAICNDITKYKETG</sequence>
<evidence type="ECO:0000259" key="2">
    <source>
        <dbReference type="PROSITE" id="PS50112"/>
    </source>
</evidence>
<dbReference type="InterPro" id="IPR052155">
    <property type="entry name" value="Biofilm_reg_signaling"/>
</dbReference>
<feature type="domain" description="PAS" evidence="2">
    <location>
        <begin position="65"/>
        <end position="103"/>
    </location>
</feature>
<feature type="domain" description="PAS" evidence="2">
    <location>
        <begin position="359"/>
        <end position="416"/>
    </location>
</feature>
<gene>
    <name evidence="4" type="ORF">AVDCRST_MAG82-1647</name>
</gene>
<keyword evidence="1" id="KW-0175">Coiled coil</keyword>
<evidence type="ECO:0000256" key="1">
    <source>
        <dbReference type="SAM" id="Coils"/>
    </source>
</evidence>
<proteinExistence type="predicted"/>
<protein>
    <submittedName>
        <fullName evidence="4">Diguanylate cyclase/phosphodiesterase (GGDEF &amp; EAL domains) with PAS/PAC sensor(S)</fullName>
    </submittedName>
</protein>
<dbReference type="InterPro" id="IPR000014">
    <property type="entry name" value="PAS"/>
</dbReference>
<accession>A0A6J4PUU1</accession>
<feature type="coiled-coil region" evidence="1">
    <location>
        <begin position="186"/>
        <end position="231"/>
    </location>
</feature>
<feature type="domain" description="PAS" evidence="2">
    <location>
        <begin position="228"/>
        <end position="273"/>
    </location>
</feature>
<dbReference type="PROSITE" id="PS50112">
    <property type="entry name" value="PAS"/>
    <property type="match status" value="3"/>
</dbReference>
<dbReference type="PROSITE" id="PS50113">
    <property type="entry name" value="PAC"/>
    <property type="match status" value="3"/>
</dbReference>
<dbReference type="NCBIfam" id="TIGR00229">
    <property type="entry name" value="sensory_box"/>
    <property type="match status" value="3"/>
</dbReference>
<dbReference type="SMART" id="SM00086">
    <property type="entry name" value="PAC"/>
    <property type="match status" value="3"/>
</dbReference>
<feature type="domain" description="PAC" evidence="3">
    <location>
        <begin position="431"/>
        <end position="478"/>
    </location>
</feature>
<feature type="domain" description="PAC" evidence="3">
    <location>
        <begin position="303"/>
        <end position="355"/>
    </location>
</feature>
<dbReference type="Pfam" id="PF13426">
    <property type="entry name" value="PAS_9"/>
    <property type="match status" value="3"/>
</dbReference>
<dbReference type="InterPro" id="IPR001610">
    <property type="entry name" value="PAC"/>
</dbReference>
<dbReference type="InterPro" id="IPR000700">
    <property type="entry name" value="PAS-assoc_C"/>
</dbReference>
<dbReference type="AlphaFoldDB" id="A0A6J4PUU1"/>
<feature type="domain" description="PAC" evidence="3">
    <location>
        <begin position="139"/>
        <end position="195"/>
    </location>
</feature>
<dbReference type="SMART" id="SM00091">
    <property type="entry name" value="PAS"/>
    <property type="match status" value="3"/>
</dbReference>
<dbReference type="PANTHER" id="PTHR44757:SF2">
    <property type="entry name" value="BIOFILM ARCHITECTURE MAINTENANCE PROTEIN MBAA"/>
    <property type="match status" value="1"/>
</dbReference>
<name>A0A6J4PUU1_9ACTN</name>
<reference evidence="4" key="1">
    <citation type="submission" date="2020-02" db="EMBL/GenBank/DDBJ databases">
        <authorList>
            <person name="Meier V. D."/>
        </authorList>
    </citation>
    <scope>NUCLEOTIDE SEQUENCE</scope>
    <source>
        <strain evidence="4">AVDCRST_MAG82</strain>
    </source>
</reference>
<dbReference type="InterPro" id="IPR035965">
    <property type="entry name" value="PAS-like_dom_sf"/>
</dbReference>
<dbReference type="Gene3D" id="3.30.450.20">
    <property type="entry name" value="PAS domain"/>
    <property type="match status" value="3"/>
</dbReference>
<dbReference type="EMBL" id="CADCVA010000236">
    <property type="protein sequence ID" value="CAA9424081.1"/>
    <property type="molecule type" value="Genomic_DNA"/>
</dbReference>
<evidence type="ECO:0000313" key="4">
    <source>
        <dbReference type="EMBL" id="CAA9424081.1"/>
    </source>
</evidence>
<dbReference type="PANTHER" id="PTHR44757">
    <property type="entry name" value="DIGUANYLATE CYCLASE DGCP"/>
    <property type="match status" value="1"/>
</dbReference>